<reference evidence="10 11" key="1">
    <citation type="journal article" date="2024" name="Int. J. Syst. Evol. Microbiol.">
        <title>Clostridium omnivorum sp. nov., isolated from anoxic soil under the treatment of reductive soil disinfestation.</title>
        <authorList>
            <person name="Ueki A."/>
            <person name="Tonouchi A."/>
            <person name="Kaku N."/>
            <person name="Honma S."/>
            <person name="Ueki K."/>
        </authorList>
    </citation>
    <scope>NUCLEOTIDE SEQUENCE [LARGE SCALE GENOMIC DNA]</scope>
    <source>
        <strain evidence="10 11">E14</strain>
    </source>
</reference>
<dbReference type="SMART" id="SM00382">
    <property type="entry name" value="AAA"/>
    <property type="match status" value="2"/>
</dbReference>
<keyword evidence="1" id="KW-0813">Transport</keyword>
<dbReference type="PROSITE" id="PS00211">
    <property type="entry name" value="ABC_TRANSPORTER_1"/>
    <property type="match status" value="1"/>
</dbReference>
<sequence length="512" mass="56942">MDEFILEMRNITKTFPGVKALDNVNLKVKYGEIHALIGENGAGKSTLMNVLSGIYPYGSYTGEIIFQGKECIFKDVRDSKNIGIGIIHQELALIPYLSIGENIFLGNERATHSFIDWEITYAKAKELLKKVGLNEEPSTLIKDIGVGKQQLVEITKALAQQVKLLILDEPTAALNEEDSNNLLKLLLELKKDGITSILISHKLNEVLKIADSITIIRDGGVIETLDTAQKDISEDRIIKGMVGRELTNRFPSHQSNIGEVVFEMKNWNVYHPIIEGKKVIDDVNINVRKGEIVGLSGLMGAGRTELAMSIFGKAYGKHISGKIIKDGKELNLKNVRDAIDNGISYVTEDRKTAGLILMQDIKMNISLANLNKISYKQFVNEHKESEVAEDYRKRLNIKSSSIMQNTGNLSGGNQQKVVLSKWIFTDPEVLILDEPTRGIDVGAKYEIYTIINKLADAGKSIIFISSELPEILGVCDRVYVMNEGKIVGELSREEASQESIMKCIMQGNMEVE</sequence>
<keyword evidence="11" id="KW-1185">Reference proteome</keyword>
<evidence type="ECO:0000256" key="4">
    <source>
        <dbReference type="ARBA" id="ARBA00022737"/>
    </source>
</evidence>
<evidence type="ECO:0000313" key="11">
    <source>
        <dbReference type="Proteomes" id="UP001208567"/>
    </source>
</evidence>
<dbReference type="PROSITE" id="PS50893">
    <property type="entry name" value="ABC_TRANSPORTER_2"/>
    <property type="match status" value="2"/>
</dbReference>
<keyword evidence="7" id="KW-1278">Translocase</keyword>
<name>A0ABQ5NAC9_9CLOT</name>
<dbReference type="PANTHER" id="PTHR43790:SF1">
    <property type="entry name" value="XYLOSE IMPORT ATP-BINDING PROTEIN XYLG"/>
    <property type="match status" value="1"/>
</dbReference>
<evidence type="ECO:0000256" key="7">
    <source>
        <dbReference type="ARBA" id="ARBA00022967"/>
    </source>
</evidence>
<dbReference type="GO" id="GO:0005524">
    <property type="term" value="F:ATP binding"/>
    <property type="evidence" value="ECO:0007669"/>
    <property type="project" value="UniProtKB-KW"/>
</dbReference>
<dbReference type="RefSeq" id="WP_264851513.1">
    <property type="nucleotide sequence ID" value="NZ_BRXR01000001.1"/>
</dbReference>
<dbReference type="EMBL" id="BRXR01000001">
    <property type="protein sequence ID" value="GLC32204.1"/>
    <property type="molecule type" value="Genomic_DNA"/>
</dbReference>
<protein>
    <submittedName>
        <fullName evidence="10">Xylose ABC transporter ATP-binding protein</fullName>
    </submittedName>
</protein>
<comment type="caution">
    <text evidence="10">The sequence shown here is derived from an EMBL/GenBank/DDBJ whole genome shotgun (WGS) entry which is preliminary data.</text>
</comment>
<evidence type="ECO:0000256" key="2">
    <source>
        <dbReference type="ARBA" id="ARBA00022475"/>
    </source>
</evidence>
<evidence type="ECO:0000256" key="8">
    <source>
        <dbReference type="ARBA" id="ARBA00023136"/>
    </source>
</evidence>
<dbReference type="Gene3D" id="3.40.50.300">
    <property type="entry name" value="P-loop containing nucleotide triphosphate hydrolases"/>
    <property type="match status" value="2"/>
</dbReference>
<dbReference type="InterPro" id="IPR053466">
    <property type="entry name" value="L-arabinose_ABC_transporter"/>
</dbReference>
<keyword evidence="5" id="KW-0547">Nucleotide-binding</keyword>
<dbReference type="InterPro" id="IPR003593">
    <property type="entry name" value="AAA+_ATPase"/>
</dbReference>
<keyword evidence="6 10" id="KW-0067">ATP-binding</keyword>
<proteinExistence type="predicted"/>
<feature type="domain" description="ABC transporter" evidence="9">
    <location>
        <begin position="6"/>
        <end position="243"/>
    </location>
</feature>
<dbReference type="InterPro" id="IPR003439">
    <property type="entry name" value="ABC_transporter-like_ATP-bd"/>
</dbReference>
<keyword evidence="3" id="KW-0762">Sugar transport</keyword>
<dbReference type="NCBIfam" id="NF040905">
    <property type="entry name" value="GguA"/>
    <property type="match status" value="1"/>
</dbReference>
<evidence type="ECO:0000256" key="3">
    <source>
        <dbReference type="ARBA" id="ARBA00022597"/>
    </source>
</evidence>
<organism evidence="10 11">
    <name type="scientific">Clostridium omnivorum</name>
    <dbReference type="NCBI Taxonomy" id="1604902"/>
    <lineage>
        <taxon>Bacteria</taxon>
        <taxon>Bacillati</taxon>
        <taxon>Bacillota</taxon>
        <taxon>Clostridia</taxon>
        <taxon>Eubacteriales</taxon>
        <taxon>Clostridiaceae</taxon>
        <taxon>Clostridium</taxon>
    </lineage>
</organism>
<dbReference type="SUPFAM" id="SSF52540">
    <property type="entry name" value="P-loop containing nucleoside triphosphate hydrolases"/>
    <property type="match status" value="2"/>
</dbReference>
<feature type="domain" description="ABC transporter" evidence="9">
    <location>
        <begin position="264"/>
        <end position="508"/>
    </location>
</feature>
<keyword evidence="8" id="KW-0472">Membrane</keyword>
<evidence type="ECO:0000256" key="6">
    <source>
        <dbReference type="ARBA" id="ARBA00022840"/>
    </source>
</evidence>
<evidence type="ECO:0000313" key="10">
    <source>
        <dbReference type="EMBL" id="GLC32204.1"/>
    </source>
</evidence>
<dbReference type="InterPro" id="IPR050107">
    <property type="entry name" value="ABC_carbohydrate_import_ATPase"/>
</dbReference>
<keyword evidence="4" id="KW-0677">Repeat</keyword>
<evidence type="ECO:0000256" key="1">
    <source>
        <dbReference type="ARBA" id="ARBA00022448"/>
    </source>
</evidence>
<dbReference type="PANTHER" id="PTHR43790">
    <property type="entry name" value="CARBOHYDRATE TRANSPORT ATP-BINDING PROTEIN MG119-RELATED"/>
    <property type="match status" value="1"/>
</dbReference>
<dbReference type="InterPro" id="IPR027417">
    <property type="entry name" value="P-loop_NTPase"/>
</dbReference>
<dbReference type="Pfam" id="PF00005">
    <property type="entry name" value="ABC_tran"/>
    <property type="match status" value="2"/>
</dbReference>
<dbReference type="InterPro" id="IPR017871">
    <property type="entry name" value="ABC_transporter-like_CS"/>
</dbReference>
<evidence type="ECO:0000259" key="9">
    <source>
        <dbReference type="PROSITE" id="PS50893"/>
    </source>
</evidence>
<gene>
    <name evidence="10" type="ORF">bsdE14_36140</name>
</gene>
<dbReference type="Proteomes" id="UP001208567">
    <property type="component" value="Unassembled WGS sequence"/>
</dbReference>
<keyword evidence="2" id="KW-1003">Cell membrane</keyword>
<evidence type="ECO:0000256" key="5">
    <source>
        <dbReference type="ARBA" id="ARBA00022741"/>
    </source>
</evidence>
<dbReference type="CDD" id="cd03215">
    <property type="entry name" value="ABC_Carb_Monos_II"/>
    <property type="match status" value="1"/>
</dbReference>
<dbReference type="CDD" id="cd03216">
    <property type="entry name" value="ABC_Carb_Monos_I"/>
    <property type="match status" value="1"/>
</dbReference>
<accession>A0ABQ5NAC9</accession>